<sequence>MTITIRISPEKKLSAPENDRERIAFEIGF</sequence>
<gene>
    <name evidence="1" type="ORF">SDC9_158455</name>
</gene>
<evidence type="ECO:0000313" key="1">
    <source>
        <dbReference type="EMBL" id="MPN11154.1"/>
    </source>
</evidence>
<proteinExistence type="predicted"/>
<reference evidence="1" key="1">
    <citation type="submission" date="2019-08" db="EMBL/GenBank/DDBJ databases">
        <authorList>
            <person name="Kucharzyk K."/>
            <person name="Murdoch R.W."/>
            <person name="Higgins S."/>
            <person name="Loffler F."/>
        </authorList>
    </citation>
    <scope>NUCLEOTIDE SEQUENCE</scope>
</reference>
<dbReference type="EMBL" id="VSSQ01057345">
    <property type="protein sequence ID" value="MPN11154.1"/>
    <property type="molecule type" value="Genomic_DNA"/>
</dbReference>
<dbReference type="AlphaFoldDB" id="A0A645FF79"/>
<protein>
    <submittedName>
        <fullName evidence="1">Uncharacterized protein</fullName>
    </submittedName>
</protein>
<organism evidence="1">
    <name type="scientific">bioreactor metagenome</name>
    <dbReference type="NCBI Taxonomy" id="1076179"/>
    <lineage>
        <taxon>unclassified sequences</taxon>
        <taxon>metagenomes</taxon>
        <taxon>ecological metagenomes</taxon>
    </lineage>
</organism>
<comment type="caution">
    <text evidence="1">The sequence shown here is derived from an EMBL/GenBank/DDBJ whole genome shotgun (WGS) entry which is preliminary data.</text>
</comment>
<name>A0A645FF79_9ZZZZ</name>
<accession>A0A645FF79</accession>